<dbReference type="Gene3D" id="3.40.50.410">
    <property type="entry name" value="von Willebrand factor, type A domain"/>
    <property type="match status" value="1"/>
</dbReference>
<dbReference type="EMBL" id="CP012159">
    <property type="protein sequence ID" value="AKT41391.1"/>
    <property type="molecule type" value="Genomic_DNA"/>
</dbReference>
<dbReference type="AlphaFoldDB" id="A0A0K1EKL4"/>
<dbReference type="KEGG" id="ccro:CMC5_055910"/>
<dbReference type="InterPro" id="IPR002035">
    <property type="entry name" value="VWF_A"/>
</dbReference>
<dbReference type="Proteomes" id="UP000067626">
    <property type="component" value="Chromosome"/>
</dbReference>
<feature type="domain" description="VWFA" evidence="2">
    <location>
        <begin position="84"/>
        <end position="316"/>
    </location>
</feature>
<feature type="region of interest" description="Disordered" evidence="1">
    <location>
        <begin position="38"/>
        <end position="61"/>
    </location>
</feature>
<name>A0A0K1EKL4_CHOCO</name>
<keyword evidence="4" id="KW-1185">Reference proteome</keyword>
<evidence type="ECO:0000313" key="3">
    <source>
        <dbReference type="EMBL" id="AKT41391.1"/>
    </source>
</evidence>
<organism evidence="3 4">
    <name type="scientific">Chondromyces crocatus</name>
    <dbReference type="NCBI Taxonomy" id="52"/>
    <lineage>
        <taxon>Bacteria</taxon>
        <taxon>Pseudomonadati</taxon>
        <taxon>Myxococcota</taxon>
        <taxon>Polyangia</taxon>
        <taxon>Polyangiales</taxon>
        <taxon>Polyangiaceae</taxon>
        <taxon>Chondromyces</taxon>
    </lineage>
</organism>
<dbReference type="SMART" id="SM00327">
    <property type="entry name" value="VWA"/>
    <property type="match status" value="1"/>
</dbReference>
<dbReference type="PROSITE" id="PS50234">
    <property type="entry name" value="VWFA"/>
    <property type="match status" value="1"/>
</dbReference>
<gene>
    <name evidence="3" type="ORF">CMC5_055910</name>
</gene>
<sequence length="392" mass="39112">MGALGEIGRRGIAGAVLGGLGALALTIGLGACSEEELGGPRPGTVIKPPDGDGIDLGEGTSPPPLDSEGYCGNQIHQPVREVSNIYFLIDASGSMSTSAGSGTTRYQRVQGAAVNLVRQLGSLINVGGAVFPIGGGGEDGCGVGGEVLAVRPGDPYVKGQGKGPTTRALEGALSVSPLGGTPLAATLEALTPGLAALEGRTIVVLATDGGPNCNYEASCSASDCIPYVEGACGSTCCSPQGLAGPSGCVDRANAVAAVSALAARGITVYVIGIPGSEVYGGVLDQLAVAGGAPQFVSPFYYKVDDLGSLGGVLAEIAGGVISCAFDLQSEPPEEGMTNVYLDGKVLPYGEENGWRWTSPTVVELTGDACEALKLGQVREVQIVSGCPTEAAK</sequence>
<dbReference type="SUPFAM" id="SSF53300">
    <property type="entry name" value="vWA-like"/>
    <property type="match status" value="1"/>
</dbReference>
<evidence type="ECO:0000313" key="4">
    <source>
        <dbReference type="Proteomes" id="UP000067626"/>
    </source>
</evidence>
<evidence type="ECO:0000259" key="2">
    <source>
        <dbReference type="PROSITE" id="PS50234"/>
    </source>
</evidence>
<reference evidence="3 4" key="1">
    <citation type="submission" date="2015-07" db="EMBL/GenBank/DDBJ databases">
        <title>Genome analysis of myxobacterium Chondromyces crocatus Cm c5 reveals a high potential for natural compound synthesis and the genetic basis for the loss of fruiting body formation.</title>
        <authorList>
            <person name="Zaburannyi N."/>
            <person name="Bunk B."/>
            <person name="Maier J."/>
            <person name="Overmann J."/>
            <person name="Mueller R."/>
        </authorList>
    </citation>
    <scope>NUCLEOTIDE SEQUENCE [LARGE SCALE GENOMIC DNA]</scope>
    <source>
        <strain evidence="3 4">Cm c5</strain>
    </source>
</reference>
<dbReference type="InterPro" id="IPR036465">
    <property type="entry name" value="vWFA_dom_sf"/>
</dbReference>
<dbReference type="RefSeq" id="WP_050433189.1">
    <property type="nucleotide sequence ID" value="NZ_CP012159.1"/>
</dbReference>
<proteinExistence type="predicted"/>
<accession>A0A0K1EKL4</accession>
<protein>
    <recommendedName>
        <fullName evidence="2">VWFA domain-containing protein</fullName>
    </recommendedName>
</protein>
<dbReference type="STRING" id="52.CMC5_055910"/>
<evidence type="ECO:0000256" key="1">
    <source>
        <dbReference type="SAM" id="MobiDB-lite"/>
    </source>
</evidence>